<keyword evidence="9" id="KW-1185">Reference proteome</keyword>
<dbReference type="InterPro" id="IPR036264">
    <property type="entry name" value="Bact_exopeptidase_dim_dom"/>
</dbReference>
<dbReference type="EC" id="3.5.1.87" evidence="8"/>
<protein>
    <submittedName>
        <fullName evidence="8">N-carbamoyl-L-amino acid hydrolase</fullName>
        <ecNumber evidence="8">3.5.1.87</ecNumber>
    </submittedName>
</protein>
<dbReference type="NCBIfam" id="TIGR01879">
    <property type="entry name" value="hydantase"/>
    <property type="match status" value="1"/>
</dbReference>
<keyword evidence="6" id="KW-0464">Manganese</keyword>
<evidence type="ECO:0000256" key="2">
    <source>
        <dbReference type="ARBA" id="ARBA00006153"/>
    </source>
</evidence>
<dbReference type="GO" id="GO:0016813">
    <property type="term" value="F:hydrolase activity, acting on carbon-nitrogen (but not peptide) bonds, in linear amidines"/>
    <property type="evidence" value="ECO:0007669"/>
    <property type="project" value="InterPro"/>
</dbReference>
<keyword evidence="4 7" id="KW-0479">Metal-binding</keyword>
<dbReference type="PANTHER" id="PTHR32494">
    <property type="entry name" value="ALLANTOATE DEIMINASE-RELATED"/>
    <property type="match status" value="1"/>
</dbReference>
<dbReference type="InterPro" id="IPR002933">
    <property type="entry name" value="Peptidase_M20"/>
</dbReference>
<dbReference type="RefSeq" id="WP_129527626.1">
    <property type="nucleotide sequence ID" value="NZ_UFQB01000008.1"/>
</dbReference>
<dbReference type="InterPro" id="IPR010158">
    <property type="entry name" value="Amidase_Cbmase"/>
</dbReference>
<dbReference type="EMBL" id="UFQB01000008">
    <property type="protein sequence ID" value="SSW66139.1"/>
    <property type="molecule type" value="Genomic_DNA"/>
</dbReference>
<evidence type="ECO:0000313" key="8">
    <source>
        <dbReference type="EMBL" id="SSW66139.1"/>
    </source>
</evidence>
<evidence type="ECO:0000256" key="4">
    <source>
        <dbReference type="ARBA" id="ARBA00022723"/>
    </source>
</evidence>
<evidence type="ECO:0000256" key="7">
    <source>
        <dbReference type="PIRSR" id="PIRSR001235-1"/>
    </source>
</evidence>
<evidence type="ECO:0000256" key="6">
    <source>
        <dbReference type="ARBA" id="ARBA00023211"/>
    </source>
</evidence>
<comment type="subunit">
    <text evidence="3">Homodimer.</text>
</comment>
<keyword evidence="7" id="KW-0862">Zinc</keyword>
<comment type="cofactor">
    <cofactor evidence="1">
        <name>Mn(2+)</name>
        <dbReference type="ChEBI" id="CHEBI:29035"/>
    </cofactor>
</comment>
<dbReference type="PANTHER" id="PTHR32494:SF19">
    <property type="entry name" value="ALLANTOATE DEIMINASE-RELATED"/>
    <property type="match status" value="1"/>
</dbReference>
<dbReference type="SUPFAM" id="SSF53187">
    <property type="entry name" value="Zn-dependent exopeptidases"/>
    <property type="match status" value="1"/>
</dbReference>
<sequence>MAIALPRIDVAREFLDELLRVSASEGGGVIRIAYGQGEQEAHEALRAIGSKYGFPVEQDFAGNTYVRLKGRDSAAKCVVIGSHLDSVPHGGNYDGALGVAIGLAAIAGIAASGRTLERDVLVMGVRAEESCYFPAPYIGSRMALGDLPAHTFNSLKRSDTGRSLADHMQELGFDPAAVLRGERHLSADTVACYLEAHIEQGPVLENEGIPLGIVQAIAGGPRWREGRIYGTYAHAGGAPKGYRQDAVAALGEFIHEVNLLWDRFHEQGIYTLFTFGIIGTVPEMHTYSRVPGEARFCLDTRCIDTDVRVRIGQEIDKIAQAISARHGVTFEWGADSGPNISPMAPDMQAGLHSAAERLGVPCKAMASGAGHDASAFADLGIPSAMLFVRNQHGSHNKDETVQMEDVQLGASVLAEFLCSTFGQDSRG</sequence>
<gene>
    <name evidence="8" type="primary">amaB_1</name>
    <name evidence="8" type="ORF">AGI3411_02425</name>
</gene>
<dbReference type="GO" id="GO:0046872">
    <property type="term" value="F:metal ion binding"/>
    <property type="evidence" value="ECO:0007669"/>
    <property type="project" value="UniProtKB-KW"/>
</dbReference>
<reference evidence="8 9" key="1">
    <citation type="submission" date="2018-07" db="EMBL/GenBank/DDBJ databases">
        <authorList>
            <person name="Peeters C."/>
        </authorList>
    </citation>
    <scope>NUCLEOTIDE SEQUENCE [LARGE SCALE GENOMIC DNA]</scope>
    <source>
        <strain evidence="8 9">LMG 3411</strain>
    </source>
</reference>
<organism evidence="8 9">
    <name type="scientific">Achromobacter agilis</name>
    <dbReference type="NCBI Taxonomy" id="1353888"/>
    <lineage>
        <taxon>Bacteria</taxon>
        <taxon>Pseudomonadati</taxon>
        <taxon>Pseudomonadota</taxon>
        <taxon>Betaproteobacteria</taxon>
        <taxon>Burkholderiales</taxon>
        <taxon>Alcaligenaceae</taxon>
        <taxon>Achromobacter</taxon>
    </lineage>
</organism>
<feature type="binding site" evidence="7">
    <location>
        <position position="94"/>
    </location>
    <ligand>
        <name>Zn(2+)</name>
        <dbReference type="ChEBI" id="CHEBI:29105"/>
        <label>1</label>
    </ligand>
</feature>
<feature type="binding site" evidence="7">
    <location>
        <position position="395"/>
    </location>
    <ligand>
        <name>Zn(2+)</name>
        <dbReference type="ChEBI" id="CHEBI:29105"/>
        <label>2</label>
    </ligand>
</feature>
<dbReference type="Gene3D" id="3.30.70.360">
    <property type="match status" value="1"/>
</dbReference>
<evidence type="ECO:0000313" key="9">
    <source>
        <dbReference type="Proteomes" id="UP000289184"/>
    </source>
</evidence>
<evidence type="ECO:0000256" key="3">
    <source>
        <dbReference type="ARBA" id="ARBA00011738"/>
    </source>
</evidence>
<comment type="similarity">
    <text evidence="2">Belongs to the peptidase M20 family.</text>
</comment>
<dbReference type="PIRSF" id="PIRSF001235">
    <property type="entry name" value="Amidase_carbamoylase"/>
    <property type="match status" value="1"/>
</dbReference>
<dbReference type="GO" id="GO:0050538">
    <property type="term" value="F:N-carbamoyl-L-amino-acid hydrolase activity"/>
    <property type="evidence" value="ECO:0007669"/>
    <property type="project" value="UniProtKB-EC"/>
</dbReference>
<proteinExistence type="inferred from homology"/>
<dbReference type="SUPFAM" id="SSF55031">
    <property type="entry name" value="Bacterial exopeptidase dimerisation domain"/>
    <property type="match status" value="1"/>
</dbReference>
<feature type="binding site" evidence="7">
    <location>
        <position position="83"/>
    </location>
    <ligand>
        <name>Zn(2+)</name>
        <dbReference type="ChEBI" id="CHEBI:29105"/>
        <label>1</label>
    </ligand>
</feature>
<dbReference type="Gene3D" id="3.40.630.10">
    <property type="entry name" value="Zn peptidases"/>
    <property type="match status" value="1"/>
</dbReference>
<feature type="binding site" evidence="7">
    <location>
        <position position="197"/>
    </location>
    <ligand>
        <name>Zn(2+)</name>
        <dbReference type="ChEBI" id="CHEBI:29105"/>
        <label>1</label>
    </ligand>
</feature>
<dbReference type="Pfam" id="PF01546">
    <property type="entry name" value="Peptidase_M20"/>
    <property type="match status" value="1"/>
</dbReference>
<evidence type="ECO:0000256" key="1">
    <source>
        <dbReference type="ARBA" id="ARBA00001936"/>
    </source>
</evidence>
<dbReference type="AlphaFoldDB" id="A0A446CE91"/>
<dbReference type="OrthoDB" id="9808195at2"/>
<name>A0A446CE91_9BURK</name>
<comment type="cofactor">
    <cofactor evidence="7">
        <name>Zn(2+)</name>
        <dbReference type="ChEBI" id="CHEBI:29105"/>
    </cofactor>
    <text evidence="7">Binds 2 Zn(2+) ions per subunit.</text>
</comment>
<accession>A0A446CE91</accession>
<evidence type="ECO:0000256" key="5">
    <source>
        <dbReference type="ARBA" id="ARBA00022801"/>
    </source>
</evidence>
<keyword evidence="5 8" id="KW-0378">Hydrolase</keyword>
<feature type="binding site" evidence="7">
    <location>
        <position position="94"/>
    </location>
    <ligand>
        <name>Zn(2+)</name>
        <dbReference type="ChEBI" id="CHEBI:29105"/>
        <label>2</label>
    </ligand>
</feature>
<feature type="binding site" evidence="7">
    <location>
        <position position="129"/>
    </location>
    <ligand>
        <name>Zn(2+)</name>
        <dbReference type="ChEBI" id="CHEBI:29105"/>
        <label>2</label>
    </ligand>
</feature>
<dbReference type="Proteomes" id="UP000289184">
    <property type="component" value="Unassembled WGS sequence"/>
</dbReference>